<feature type="compositionally biased region" description="Basic residues" evidence="1">
    <location>
        <begin position="86"/>
        <end position="106"/>
    </location>
</feature>
<keyword evidence="3" id="KW-1185">Reference proteome</keyword>
<dbReference type="EMBL" id="KL198098">
    <property type="protein sequence ID" value="KDQ07903.1"/>
    <property type="molecule type" value="Genomic_DNA"/>
</dbReference>
<gene>
    <name evidence="2" type="ORF">BOTBODRAFT_588052</name>
</gene>
<accession>A0A067LX05</accession>
<feature type="compositionally biased region" description="Basic residues" evidence="1">
    <location>
        <begin position="558"/>
        <end position="572"/>
    </location>
</feature>
<name>A0A067LX05_BOTB1</name>
<evidence type="ECO:0000256" key="1">
    <source>
        <dbReference type="SAM" id="MobiDB-lite"/>
    </source>
</evidence>
<feature type="compositionally biased region" description="Basic and acidic residues" evidence="1">
    <location>
        <begin position="19"/>
        <end position="33"/>
    </location>
</feature>
<dbReference type="Proteomes" id="UP000027195">
    <property type="component" value="Unassembled WGS sequence"/>
</dbReference>
<sequence length="572" mass="62396">MPRARSPSVWRGEELFQAHGWDKRTRAPRKSEEPFSDDPLQLRGLLKDSLTDTPSSGKYRHTSSLSPVSEREPLPKRGRRDQPYRYHQRLPPRVHSVRKVAHRKPEKAKQDAYGALNHLAHEATPTPQVRRPLPSTQPTGKATAVLCASQRARSNVSRYPHETERTPVRVGSRLMPIYVSSVSPKQERPTPSLSSTPRRGTPRASTSATAFHPYTPSPIRVSSHAWSTSFQQRAGRSVPAPAVVRNNLKQVRKAPAAAGPATGLKTPPPSSFPPPRGSSYAPSVSLAHSHSSLLLPTPPVSEMSQLNAQAASVSPARASPSPGSSSSPPATTSSARTSPARTATPFSSSTPPSSRSPIPPRYYTRSVSRSLRAAGSEPGPSRIAGMAGTADSAEESASSSAGKRRRVTATRARSLYSSSSDDVPLVSHSRARRRTREQSLVPSDSSDVPLASLIPSHARPAAREPDRSNDDEDQDGAAFAPLGDPPFPVTNKDPSLNHRFPPEWAKKGFGKPLSTMVFSTLEREDLSHELDVRFGKRIKEEARRLKKEAQREKQEGKKKQKGRGKGKKRKRE</sequence>
<feature type="region of interest" description="Disordered" evidence="1">
    <location>
        <begin position="180"/>
        <end position="217"/>
    </location>
</feature>
<feature type="region of interest" description="Disordered" evidence="1">
    <location>
        <begin position="122"/>
        <end position="143"/>
    </location>
</feature>
<dbReference type="AlphaFoldDB" id="A0A067LX05"/>
<feature type="region of interest" description="Disordered" evidence="1">
    <location>
        <begin position="305"/>
        <end position="509"/>
    </location>
</feature>
<feature type="compositionally biased region" description="Polar residues" evidence="1">
    <location>
        <begin position="180"/>
        <end position="209"/>
    </location>
</feature>
<feature type="region of interest" description="Disordered" evidence="1">
    <location>
        <begin position="19"/>
        <end position="110"/>
    </location>
</feature>
<feature type="compositionally biased region" description="Pro residues" evidence="1">
    <location>
        <begin position="266"/>
        <end position="276"/>
    </location>
</feature>
<dbReference type="HOGENOM" id="CLU_476469_0_0_1"/>
<feature type="compositionally biased region" description="Low complexity" evidence="1">
    <location>
        <begin position="310"/>
        <end position="366"/>
    </location>
</feature>
<feature type="region of interest" description="Disordered" evidence="1">
    <location>
        <begin position="252"/>
        <end position="284"/>
    </location>
</feature>
<feature type="compositionally biased region" description="Basic and acidic residues" evidence="1">
    <location>
        <begin position="543"/>
        <end position="557"/>
    </location>
</feature>
<dbReference type="InParanoid" id="A0A067LX05"/>
<organism evidence="2 3">
    <name type="scientific">Botryobasidium botryosum (strain FD-172 SS1)</name>
    <dbReference type="NCBI Taxonomy" id="930990"/>
    <lineage>
        <taxon>Eukaryota</taxon>
        <taxon>Fungi</taxon>
        <taxon>Dikarya</taxon>
        <taxon>Basidiomycota</taxon>
        <taxon>Agaricomycotina</taxon>
        <taxon>Agaricomycetes</taxon>
        <taxon>Cantharellales</taxon>
        <taxon>Botryobasidiaceae</taxon>
        <taxon>Botryobasidium</taxon>
    </lineage>
</organism>
<feature type="region of interest" description="Disordered" evidence="1">
    <location>
        <begin position="543"/>
        <end position="572"/>
    </location>
</feature>
<proteinExistence type="predicted"/>
<feature type="compositionally biased region" description="Polar residues" evidence="1">
    <location>
        <begin position="51"/>
        <end position="67"/>
    </location>
</feature>
<reference evidence="3" key="1">
    <citation type="journal article" date="2014" name="Proc. Natl. Acad. Sci. U.S.A.">
        <title>Extensive sampling of basidiomycete genomes demonstrates inadequacy of the white-rot/brown-rot paradigm for wood decay fungi.</title>
        <authorList>
            <person name="Riley R."/>
            <person name="Salamov A.A."/>
            <person name="Brown D.W."/>
            <person name="Nagy L.G."/>
            <person name="Floudas D."/>
            <person name="Held B.W."/>
            <person name="Levasseur A."/>
            <person name="Lombard V."/>
            <person name="Morin E."/>
            <person name="Otillar R."/>
            <person name="Lindquist E.A."/>
            <person name="Sun H."/>
            <person name="LaButti K.M."/>
            <person name="Schmutz J."/>
            <person name="Jabbour D."/>
            <person name="Luo H."/>
            <person name="Baker S.E."/>
            <person name="Pisabarro A.G."/>
            <person name="Walton J.D."/>
            <person name="Blanchette R.A."/>
            <person name="Henrissat B."/>
            <person name="Martin F."/>
            <person name="Cullen D."/>
            <person name="Hibbett D.S."/>
            <person name="Grigoriev I.V."/>
        </authorList>
    </citation>
    <scope>NUCLEOTIDE SEQUENCE [LARGE SCALE GENOMIC DNA]</scope>
    <source>
        <strain evidence="3">FD-172 SS1</strain>
    </source>
</reference>
<feature type="compositionally biased region" description="Basic and acidic residues" evidence="1">
    <location>
        <begin position="69"/>
        <end position="84"/>
    </location>
</feature>
<evidence type="ECO:0000313" key="2">
    <source>
        <dbReference type="EMBL" id="KDQ07903.1"/>
    </source>
</evidence>
<evidence type="ECO:0000313" key="3">
    <source>
        <dbReference type="Proteomes" id="UP000027195"/>
    </source>
</evidence>
<protein>
    <submittedName>
        <fullName evidence="2">Uncharacterized protein</fullName>
    </submittedName>
</protein>